<feature type="transmembrane region" description="Helical" evidence="8">
    <location>
        <begin position="49"/>
        <end position="71"/>
    </location>
</feature>
<organism evidence="9 10">
    <name type="scientific">Cercospora zeae-maydis SCOH1-5</name>
    <dbReference type="NCBI Taxonomy" id="717836"/>
    <lineage>
        <taxon>Eukaryota</taxon>
        <taxon>Fungi</taxon>
        <taxon>Dikarya</taxon>
        <taxon>Ascomycota</taxon>
        <taxon>Pezizomycotina</taxon>
        <taxon>Dothideomycetes</taxon>
        <taxon>Dothideomycetidae</taxon>
        <taxon>Mycosphaerellales</taxon>
        <taxon>Mycosphaerellaceae</taxon>
        <taxon>Cercospora</taxon>
    </lineage>
</organism>
<comment type="cofactor">
    <cofactor evidence="1 5">
        <name>heme</name>
        <dbReference type="ChEBI" id="CHEBI:30413"/>
    </cofactor>
</comment>
<evidence type="ECO:0000313" key="10">
    <source>
        <dbReference type="Proteomes" id="UP000799539"/>
    </source>
</evidence>
<dbReference type="PANTHER" id="PTHR24305:SF166">
    <property type="entry name" value="CYTOCHROME P450 12A4, MITOCHONDRIAL-RELATED"/>
    <property type="match status" value="1"/>
</dbReference>
<feature type="non-terminal residue" evidence="9">
    <location>
        <position position="1"/>
    </location>
</feature>
<evidence type="ECO:0000256" key="8">
    <source>
        <dbReference type="SAM" id="Phobius"/>
    </source>
</evidence>
<evidence type="ECO:0000256" key="1">
    <source>
        <dbReference type="ARBA" id="ARBA00001971"/>
    </source>
</evidence>
<dbReference type="InterPro" id="IPR050121">
    <property type="entry name" value="Cytochrome_P450_monoxygenase"/>
</dbReference>
<dbReference type="AlphaFoldDB" id="A0A6A6F9U5"/>
<keyword evidence="6" id="KW-0503">Monooxygenase</keyword>
<dbReference type="PROSITE" id="PS00086">
    <property type="entry name" value="CYTOCHROME_P450"/>
    <property type="match status" value="1"/>
</dbReference>
<dbReference type="GO" id="GO:0016705">
    <property type="term" value="F:oxidoreductase activity, acting on paired donors, with incorporation or reduction of molecular oxygen"/>
    <property type="evidence" value="ECO:0007669"/>
    <property type="project" value="InterPro"/>
</dbReference>
<dbReference type="OrthoDB" id="3945418at2759"/>
<sequence>VSQSAYHMHSNEEVFPNPQSFSPERWLNNPKGPDGTRALSNYLVSFSRGSRACIGLILAYLELYVALATLFRRFDLELFETTRDDVDFALDIVVPMPKKDTKGVRMVVKGCID</sequence>
<dbReference type="PANTHER" id="PTHR24305">
    <property type="entry name" value="CYTOCHROME P450"/>
    <property type="match status" value="1"/>
</dbReference>
<dbReference type="InterPro" id="IPR001128">
    <property type="entry name" value="Cyt_P450"/>
</dbReference>
<evidence type="ECO:0000256" key="3">
    <source>
        <dbReference type="ARBA" id="ARBA00022723"/>
    </source>
</evidence>
<feature type="region of interest" description="Disordered" evidence="7">
    <location>
        <begin position="1"/>
        <end position="32"/>
    </location>
</feature>
<evidence type="ECO:0000256" key="7">
    <source>
        <dbReference type="SAM" id="MobiDB-lite"/>
    </source>
</evidence>
<proteinExistence type="inferred from homology"/>
<evidence type="ECO:0000313" key="9">
    <source>
        <dbReference type="EMBL" id="KAF2210105.1"/>
    </source>
</evidence>
<evidence type="ECO:0000256" key="2">
    <source>
        <dbReference type="ARBA" id="ARBA00010617"/>
    </source>
</evidence>
<dbReference type="SUPFAM" id="SSF48264">
    <property type="entry name" value="Cytochrome P450"/>
    <property type="match status" value="1"/>
</dbReference>
<keyword evidence="8" id="KW-0472">Membrane</keyword>
<evidence type="ECO:0000256" key="4">
    <source>
        <dbReference type="ARBA" id="ARBA00023004"/>
    </source>
</evidence>
<evidence type="ECO:0000256" key="5">
    <source>
        <dbReference type="PIRSR" id="PIRSR602401-1"/>
    </source>
</evidence>
<dbReference type="GO" id="GO:0005506">
    <property type="term" value="F:iron ion binding"/>
    <property type="evidence" value="ECO:0007669"/>
    <property type="project" value="InterPro"/>
</dbReference>
<protein>
    <recommendedName>
        <fullName evidence="11">Cytochrome P450</fullName>
    </recommendedName>
</protein>
<comment type="similarity">
    <text evidence="2 6">Belongs to the cytochrome P450 family.</text>
</comment>
<keyword evidence="3 5" id="KW-0479">Metal-binding</keyword>
<dbReference type="GO" id="GO:0004497">
    <property type="term" value="F:monooxygenase activity"/>
    <property type="evidence" value="ECO:0007669"/>
    <property type="project" value="UniProtKB-KW"/>
</dbReference>
<keyword evidence="8" id="KW-1133">Transmembrane helix</keyword>
<accession>A0A6A6F9U5</accession>
<keyword evidence="10" id="KW-1185">Reference proteome</keyword>
<dbReference type="Pfam" id="PF00067">
    <property type="entry name" value="p450"/>
    <property type="match status" value="1"/>
</dbReference>
<gene>
    <name evidence="9" type="ORF">CERZMDRAFT_45960</name>
</gene>
<keyword evidence="6" id="KW-0560">Oxidoreductase</keyword>
<dbReference type="EMBL" id="ML992683">
    <property type="protein sequence ID" value="KAF2210105.1"/>
    <property type="molecule type" value="Genomic_DNA"/>
</dbReference>
<keyword evidence="4 5" id="KW-0408">Iron</keyword>
<dbReference type="PRINTS" id="PR00463">
    <property type="entry name" value="EP450I"/>
</dbReference>
<keyword evidence="5 6" id="KW-0349">Heme</keyword>
<name>A0A6A6F9U5_9PEZI</name>
<reference evidence="9" key="1">
    <citation type="journal article" date="2020" name="Stud. Mycol.">
        <title>101 Dothideomycetes genomes: a test case for predicting lifestyles and emergence of pathogens.</title>
        <authorList>
            <person name="Haridas S."/>
            <person name="Albert R."/>
            <person name="Binder M."/>
            <person name="Bloem J."/>
            <person name="Labutti K."/>
            <person name="Salamov A."/>
            <person name="Andreopoulos B."/>
            <person name="Baker S."/>
            <person name="Barry K."/>
            <person name="Bills G."/>
            <person name="Bluhm B."/>
            <person name="Cannon C."/>
            <person name="Castanera R."/>
            <person name="Culley D."/>
            <person name="Daum C."/>
            <person name="Ezra D."/>
            <person name="Gonzalez J."/>
            <person name="Henrissat B."/>
            <person name="Kuo A."/>
            <person name="Liang C."/>
            <person name="Lipzen A."/>
            <person name="Lutzoni F."/>
            <person name="Magnuson J."/>
            <person name="Mondo S."/>
            <person name="Nolan M."/>
            <person name="Ohm R."/>
            <person name="Pangilinan J."/>
            <person name="Park H.-J."/>
            <person name="Ramirez L."/>
            <person name="Alfaro M."/>
            <person name="Sun H."/>
            <person name="Tritt A."/>
            <person name="Yoshinaga Y."/>
            <person name="Zwiers L.-H."/>
            <person name="Turgeon B."/>
            <person name="Goodwin S."/>
            <person name="Spatafora J."/>
            <person name="Crous P."/>
            <person name="Grigoriev I."/>
        </authorList>
    </citation>
    <scope>NUCLEOTIDE SEQUENCE</scope>
    <source>
        <strain evidence="9">SCOH1-5</strain>
    </source>
</reference>
<dbReference type="Gene3D" id="1.10.630.10">
    <property type="entry name" value="Cytochrome P450"/>
    <property type="match status" value="1"/>
</dbReference>
<feature type="binding site" description="axial binding residue" evidence="5">
    <location>
        <position position="53"/>
    </location>
    <ligand>
        <name>heme</name>
        <dbReference type="ChEBI" id="CHEBI:30413"/>
    </ligand>
    <ligandPart>
        <name>Fe</name>
        <dbReference type="ChEBI" id="CHEBI:18248"/>
    </ligandPart>
</feature>
<dbReference type="GO" id="GO:0020037">
    <property type="term" value="F:heme binding"/>
    <property type="evidence" value="ECO:0007669"/>
    <property type="project" value="InterPro"/>
</dbReference>
<keyword evidence="8" id="KW-0812">Transmembrane</keyword>
<dbReference type="InterPro" id="IPR036396">
    <property type="entry name" value="Cyt_P450_sf"/>
</dbReference>
<dbReference type="Proteomes" id="UP000799539">
    <property type="component" value="Unassembled WGS sequence"/>
</dbReference>
<evidence type="ECO:0000256" key="6">
    <source>
        <dbReference type="RuleBase" id="RU000461"/>
    </source>
</evidence>
<dbReference type="InterPro" id="IPR002401">
    <property type="entry name" value="Cyt_P450_E_grp-I"/>
</dbReference>
<dbReference type="InterPro" id="IPR017972">
    <property type="entry name" value="Cyt_P450_CS"/>
</dbReference>
<evidence type="ECO:0008006" key="11">
    <source>
        <dbReference type="Google" id="ProtNLM"/>
    </source>
</evidence>